<keyword evidence="2" id="KW-0812">Transmembrane</keyword>
<feature type="region of interest" description="Disordered" evidence="1">
    <location>
        <begin position="1"/>
        <end position="27"/>
    </location>
</feature>
<keyword evidence="2" id="KW-1133">Transmembrane helix</keyword>
<gene>
    <name evidence="3" type="ORF">GCM10022222_22700</name>
</gene>
<name>A0ABP6VRN3_9PSEU</name>
<dbReference type="EMBL" id="BAAAZN010000004">
    <property type="protein sequence ID" value="GAA3538561.1"/>
    <property type="molecule type" value="Genomic_DNA"/>
</dbReference>
<keyword evidence="2" id="KW-0472">Membrane</keyword>
<accession>A0ABP6VRN3</accession>
<evidence type="ECO:0000313" key="4">
    <source>
        <dbReference type="Proteomes" id="UP001500689"/>
    </source>
</evidence>
<dbReference type="Proteomes" id="UP001500689">
    <property type="component" value="Unassembled WGS sequence"/>
</dbReference>
<feature type="compositionally biased region" description="Basic and acidic residues" evidence="1">
    <location>
        <begin position="1"/>
        <end position="21"/>
    </location>
</feature>
<evidence type="ECO:0000256" key="2">
    <source>
        <dbReference type="SAM" id="Phobius"/>
    </source>
</evidence>
<comment type="caution">
    <text evidence="3">The sequence shown here is derived from an EMBL/GenBank/DDBJ whole genome shotgun (WGS) entry which is preliminary data.</text>
</comment>
<keyword evidence="4" id="KW-1185">Reference proteome</keyword>
<evidence type="ECO:0000313" key="3">
    <source>
        <dbReference type="EMBL" id="GAA3538561.1"/>
    </source>
</evidence>
<reference evidence="4" key="1">
    <citation type="journal article" date="2019" name="Int. J. Syst. Evol. Microbiol.">
        <title>The Global Catalogue of Microorganisms (GCM) 10K type strain sequencing project: providing services to taxonomists for standard genome sequencing and annotation.</title>
        <authorList>
            <consortium name="The Broad Institute Genomics Platform"/>
            <consortium name="The Broad Institute Genome Sequencing Center for Infectious Disease"/>
            <person name="Wu L."/>
            <person name="Ma J."/>
        </authorList>
    </citation>
    <scope>NUCLEOTIDE SEQUENCE [LARGE SCALE GENOMIC DNA]</scope>
    <source>
        <strain evidence="4">JCM 16898</strain>
    </source>
</reference>
<protein>
    <recommendedName>
        <fullName evidence="5">GAF domain-containing protein</fullName>
    </recommendedName>
</protein>
<organism evidence="3 4">
    <name type="scientific">Amycolatopsis ultiminotia</name>
    <dbReference type="NCBI Taxonomy" id="543629"/>
    <lineage>
        <taxon>Bacteria</taxon>
        <taxon>Bacillati</taxon>
        <taxon>Actinomycetota</taxon>
        <taxon>Actinomycetes</taxon>
        <taxon>Pseudonocardiales</taxon>
        <taxon>Pseudonocardiaceae</taxon>
        <taxon>Amycolatopsis</taxon>
    </lineage>
</organism>
<feature type="transmembrane region" description="Helical" evidence="2">
    <location>
        <begin position="67"/>
        <end position="87"/>
    </location>
</feature>
<evidence type="ECO:0008006" key="5">
    <source>
        <dbReference type="Google" id="ProtNLM"/>
    </source>
</evidence>
<dbReference type="RefSeq" id="WP_344858417.1">
    <property type="nucleotide sequence ID" value="NZ_BAAAZN010000004.1"/>
</dbReference>
<sequence length="121" mass="13151">MPRPDRDLARRAVPDRRREGDAAFGEPYEAQNGTVVVPVSRRGRAIGLFTVDERGTTWTPAVDTGRLGLIGAATGFVAAALATLAVLRRPPWPELTERAVTAMAEARAAQARRGTRKQNHH</sequence>
<evidence type="ECO:0000256" key="1">
    <source>
        <dbReference type="SAM" id="MobiDB-lite"/>
    </source>
</evidence>
<proteinExistence type="predicted"/>